<dbReference type="EMBL" id="JAWDKB010000006">
    <property type="protein sequence ID" value="MDV0444082.1"/>
    <property type="molecule type" value="Genomic_DNA"/>
</dbReference>
<dbReference type="Proteomes" id="UP001283212">
    <property type="component" value="Unassembled WGS sequence"/>
</dbReference>
<evidence type="ECO:0000313" key="1">
    <source>
        <dbReference type="EMBL" id="MDV0444082.1"/>
    </source>
</evidence>
<dbReference type="RefSeq" id="WP_338096588.1">
    <property type="nucleotide sequence ID" value="NZ_JAWDKB010000006.1"/>
</dbReference>
<evidence type="ECO:0000313" key="2">
    <source>
        <dbReference type="Proteomes" id="UP001283212"/>
    </source>
</evidence>
<keyword evidence="2" id="KW-1185">Reference proteome</keyword>
<organism evidence="1 2">
    <name type="scientific">Methanorbis rubei</name>
    <dbReference type="NCBI Taxonomy" id="3028300"/>
    <lineage>
        <taxon>Archaea</taxon>
        <taxon>Methanobacteriati</taxon>
        <taxon>Methanobacteriota</taxon>
        <taxon>Stenosarchaea group</taxon>
        <taxon>Methanomicrobia</taxon>
        <taxon>Methanomicrobiales</taxon>
        <taxon>Methanocorpusculaceae</taxon>
        <taxon>Methanorbis</taxon>
    </lineage>
</organism>
<protein>
    <submittedName>
        <fullName evidence="1">Uncharacterized protein</fullName>
    </submittedName>
</protein>
<accession>A0AAE4MFN3</accession>
<name>A0AAE4MFN3_9EURY</name>
<gene>
    <name evidence="1" type="ORF">McpCs1_14780</name>
</gene>
<comment type="caution">
    <text evidence="1">The sequence shown here is derived from an EMBL/GenBank/DDBJ whole genome shotgun (WGS) entry which is preliminary data.</text>
</comment>
<reference evidence="1 2" key="1">
    <citation type="submission" date="2023-06" db="EMBL/GenBank/DDBJ databases">
        <title>Genome sequence of Methancorpusculaceae sp. Cs1.</title>
        <authorList>
            <person name="Protasov E."/>
            <person name="Platt K."/>
            <person name="Poehlein A."/>
            <person name="Daniel R."/>
            <person name="Brune A."/>
        </authorList>
    </citation>
    <scope>NUCLEOTIDE SEQUENCE [LARGE SCALE GENOMIC DNA]</scope>
    <source>
        <strain evidence="1 2">Cs1</strain>
    </source>
</reference>
<sequence>MTEYELNTRFDEVAEVDKTYVIASHTTADLVGNDGEPYTAVIGITPEGKRILFSGKAVVDGFSRLLEKIGSAMPYAVPKEFTLGELTAKNGRNYKIITHCCDVTL</sequence>
<proteinExistence type="predicted"/>
<dbReference type="AlphaFoldDB" id="A0AAE4MFN3"/>